<gene>
    <name evidence="1" type="ORF">BN2476_2040010</name>
</gene>
<comment type="caution">
    <text evidence="1">The sequence shown here is derived from an EMBL/GenBank/DDBJ whole genome shotgun (WGS) entry which is preliminary data.</text>
</comment>
<protein>
    <submittedName>
        <fullName evidence="1">Uncharacterized protein</fullName>
    </submittedName>
</protein>
<dbReference type="AlphaFoldDB" id="A0A1N7SYV1"/>
<organism evidence="1 2">
    <name type="scientific">Paraburkholderia piptadeniae</name>
    <dbReference type="NCBI Taxonomy" id="1701573"/>
    <lineage>
        <taxon>Bacteria</taxon>
        <taxon>Pseudomonadati</taxon>
        <taxon>Pseudomonadota</taxon>
        <taxon>Betaproteobacteria</taxon>
        <taxon>Burkholderiales</taxon>
        <taxon>Burkholderiaceae</taxon>
        <taxon>Paraburkholderia</taxon>
    </lineage>
</organism>
<evidence type="ECO:0000313" key="2">
    <source>
        <dbReference type="Proteomes" id="UP000195569"/>
    </source>
</evidence>
<keyword evidence="2" id="KW-1185">Reference proteome</keyword>
<accession>A0A1N7SYV1</accession>
<reference evidence="1" key="1">
    <citation type="submission" date="2016-12" db="EMBL/GenBank/DDBJ databases">
        <authorList>
            <person name="Moulin L."/>
        </authorList>
    </citation>
    <scope>NUCLEOTIDE SEQUENCE [LARGE SCALE GENOMIC DNA]</scope>
    <source>
        <strain evidence="1">STM 7183</strain>
    </source>
</reference>
<evidence type="ECO:0000313" key="1">
    <source>
        <dbReference type="EMBL" id="SIT52145.1"/>
    </source>
</evidence>
<sequence>MNVDQRSTVILGLSYCSYDLPSGVPLTTSPELTVLPAIHDQKRLHRIYRSFAADEMTFLVRVVINKTARVKERVYPLQ</sequence>
<proteinExistence type="predicted"/>
<name>A0A1N7SYV1_9BURK</name>
<dbReference type="Proteomes" id="UP000195569">
    <property type="component" value="Unassembled WGS sequence"/>
</dbReference>
<dbReference type="EMBL" id="CYGY02000204">
    <property type="protein sequence ID" value="SIT52145.1"/>
    <property type="molecule type" value="Genomic_DNA"/>
</dbReference>